<sequence>MEHPHRILCSIEIPGCLPLSLVLNYLKGISSEWLAVDVAAGIFWWNLAEVQSYGNACPVQYLMNLQALVPFLAPTVLEGSALLTFHCGTWND</sequence>
<proteinExistence type="predicted"/>
<organism evidence="1 2">
    <name type="scientific">Riccia fluitans</name>
    <dbReference type="NCBI Taxonomy" id="41844"/>
    <lineage>
        <taxon>Eukaryota</taxon>
        <taxon>Viridiplantae</taxon>
        <taxon>Streptophyta</taxon>
        <taxon>Embryophyta</taxon>
        <taxon>Marchantiophyta</taxon>
        <taxon>Marchantiopsida</taxon>
        <taxon>Marchantiidae</taxon>
        <taxon>Marchantiales</taxon>
        <taxon>Ricciaceae</taxon>
        <taxon>Riccia</taxon>
    </lineage>
</organism>
<comment type="caution">
    <text evidence="1">The sequence shown here is derived from an EMBL/GenBank/DDBJ whole genome shotgun (WGS) entry which is preliminary data.</text>
</comment>
<protein>
    <submittedName>
        <fullName evidence="1">Uncharacterized protein</fullName>
    </submittedName>
</protein>
<reference evidence="1 2" key="1">
    <citation type="submission" date="2024-09" db="EMBL/GenBank/DDBJ databases">
        <title>Chromosome-scale assembly of Riccia fluitans.</title>
        <authorList>
            <person name="Paukszto L."/>
            <person name="Sawicki J."/>
            <person name="Karawczyk K."/>
            <person name="Piernik-Szablinska J."/>
            <person name="Szczecinska M."/>
            <person name="Mazdziarz M."/>
        </authorList>
    </citation>
    <scope>NUCLEOTIDE SEQUENCE [LARGE SCALE GENOMIC DNA]</scope>
    <source>
        <strain evidence="1">Rf_01</strain>
        <tissue evidence="1">Aerial parts of the thallus</tissue>
    </source>
</reference>
<name>A0ABD1XHL6_9MARC</name>
<gene>
    <name evidence="1" type="ORF">R1flu_026807</name>
</gene>
<keyword evidence="2" id="KW-1185">Reference proteome</keyword>
<evidence type="ECO:0000313" key="2">
    <source>
        <dbReference type="Proteomes" id="UP001605036"/>
    </source>
</evidence>
<dbReference type="AlphaFoldDB" id="A0ABD1XHL6"/>
<evidence type="ECO:0000313" key="1">
    <source>
        <dbReference type="EMBL" id="KAL2608234.1"/>
    </source>
</evidence>
<accession>A0ABD1XHL6</accession>
<dbReference type="EMBL" id="JBHFFA010000008">
    <property type="protein sequence ID" value="KAL2608234.1"/>
    <property type="molecule type" value="Genomic_DNA"/>
</dbReference>
<dbReference type="Proteomes" id="UP001605036">
    <property type="component" value="Unassembled WGS sequence"/>
</dbReference>